<accession>A0A7T5RIU4</accession>
<reference evidence="1 2" key="1">
    <citation type="submission" date="2020-07" db="EMBL/GenBank/DDBJ databases">
        <title>Huge and variable diversity of episymbiotic CPR bacteria and DPANN archaea in groundwater ecosystems.</title>
        <authorList>
            <person name="He C.Y."/>
            <person name="Keren R."/>
            <person name="Whittaker M."/>
            <person name="Farag I.F."/>
            <person name="Doudna J."/>
            <person name="Cate J.H.D."/>
            <person name="Banfield J.F."/>
        </authorList>
    </citation>
    <scope>NUCLEOTIDE SEQUENCE [LARGE SCALE GENOMIC DNA]</scope>
    <source>
        <strain evidence="1">NC_groundwater_541_Ag_S-0.1um_46_50</strain>
    </source>
</reference>
<dbReference type="AlphaFoldDB" id="A0A7T5RIU4"/>
<gene>
    <name evidence="1" type="ORF">HYW89_03045</name>
</gene>
<proteinExistence type="predicted"/>
<evidence type="ECO:0000313" key="2">
    <source>
        <dbReference type="Proteomes" id="UP000595618"/>
    </source>
</evidence>
<evidence type="ECO:0008006" key="3">
    <source>
        <dbReference type="Google" id="ProtNLM"/>
    </source>
</evidence>
<dbReference type="EMBL" id="CP066690">
    <property type="protein sequence ID" value="QQG44960.1"/>
    <property type="molecule type" value="Genomic_DNA"/>
</dbReference>
<dbReference type="InterPro" id="IPR023214">
    <property type="entry name" value="HAD_sf"/>
</dbReference>
<dbReference type="Proteomes" id="UP000595618">
    <property type="component" value="Chromosome"/>
</dbReference>
<name>A0A7T5RIU4_9BACT</name>
<evidence type="ECO:0000313" key="1">
    <source>
        <dbReference type="EMBL" id="QQG44960.1"/>
    </source>
</evidence>
<organism evidence="1 2">
    <name type="scientific">Candidatus Sungiibacteriota bacterium</name>
    <dbReference type="NCBI Taxonomy" id="2750080"/>
    <lineage>
        <taxon>Bacteria</taxon>
        <taxon>Candidatus Sungiibacteriota</taxon>
    </lineage>
</organism>
<protein>
    <recommendedName>
        <fullName evidence="3">Haloacid dehalogenase</fullName>
    </recommendedName>
</protein>
<dbReference type="SUPFAM" id="SSF56784">
    <property type="entry name" value="HAD-like"/>
    <property type="match status" value="1"/>
</dbReference>
<sequence length="211" mass="24699">MVQVAAEKPKKRKGIIIWDFDRVLFNTEKYFQDNAQVFRTYNIPEDALRHAVDNINNSDATFSTAALCRELKKMGLYCPVSRARRTVNQSLSRYRYIDAAADQLLHRLKRRGFIHFLLSFGNGAYQGKKIKIAGGKTLRHFEKLIVTGKPKHVFIKRIARRYFDLPIFFIDDTRSHIELVQKYIPRVCTIHYSGRLSLRDVERTILNRHAD</sequence>
<dbReference type="InterPro" id="IPR036412">
    <property type="entry name" value="HAD-like_sf"/>
</dbReference>
<dbReference type="Gene3D" id="3.40.50.1000">
    <property type="entry name" value="HAD superfamily/HAD-like"/>
    <property type="match status" value="1"/>
</dbReference>